<dbReference type="InterPro" id="IPR029040">
    <property type="entry name" value="RPABC4/Spt4"/>
</dbReference>
<dbReference type="FunFam" id="3.30.40.210:FF:000001">
    <property type="entry name" value="Transcription elongation factor SPT4"/>
    <property type="match status" value="1"/>
</dbReference>
<keyword evidence="9" id="KW-0010">Activator</keyword>
<feature type="domain" description="Spt4/RpoE2 zinc finger" evidence="13">
    <location>
        <begin position="13"/>
        <end position="90"/>
    </location>
</feature>
<dbReference type="GO" id="GO:0032044">
    <property type="term" value="C:DSIF complex"/>
    <property type="evidence" value="ECO:0007669"/>
    <property type="project" value="TreeGrafter"/>
</dbReference>
<comment type="function">
    <text evidence="12">Component of the DRB sensitivity-inducing factor complex (DSIF complex), which regulates transcription elongation by RNA polymerase II.</text>
</comment>
<keyword evidence="5" id="KW-0479">Metal-binding</keyword>
<keyword evidence="6" id="KW-0863">Zinc-finger</keyword>
<dbReference type="GO" id="GO:0000993">
    <property type="term" value="F:RNA polymerase II complex binding"/>
    <property type="evidence" value="ECO:0007669"/>
    <property type="project" value="TreeGrafter"/>
</dbReference>
<keyword evidence="15" id="KW-1185">Reference proteome</keyword>
<evidence type="ECO:0000256" key="5">
    <source>
        <dbReference type="ARBA" id="ARBA00022723"/>
    </source>
</evidence>
<dbReference type="EMBL" id="VXIV02002764">
    <property type="protein sequence ID" value="KAF6023092.1"/>
    <property type="molecule type" value="Genomic_DNA"/>
</dbReference>
<keyword evidence="10 12" id="KW-0804">Transcription</keyword>
<dbReference type="InterPro" id="IPR022800">
    <property type="entry name" value="Spt4/RpoE2_Znf"/>
</dbReference>
<name>A0A7J7JA31_BUGNE</name>
<evidence type="ECO:0000256" key="4">
    <source>
        <dbReference type="ARBA" id="ARBA00022491"/>
    </source>
</evidence>
<dbReference type="CDD" id="cd07973">
    <property type="entry name" value="Spt4"/>
    <property type="match status" value="1"/>
</dbReference>
<dbReference type="OrthoDB" id="248751at2759"/>
<dbReference type="GO" id="GO:0006355">
    <property type="term" value="P:regulation of DNA-templated transcription"/>
    <property type="evidence" value="ECO:0007669"/>
    <property type="project" value="InterPro"/>
</dbReference>
<proteinExistence type="inferred from homology"/>
<organism evidence="14 15">
    <name type="scientific">Bugula neritina</name>
    <name type="common">Brown bryozoan</name>
    <name type="synonym">Sertularia neritina</name>
    <dbReference type="NCBI Taxonomy" id="10212"/>
    <lineage>
        <taxon>Eukaryota</taxon>
        <taxon>Metazoa</taxon>
        <taxon>Spiralia</taxon>
        <taxon>Lophotrochozoa</taxon>
        <taxon>Bryozoa</taxon>
        <taxon>Gymnolaemata</taxon>
        <taxon>Cheilostomatida</taxon>
        <taxon>Flustrina</taxon>
        <taxon>Buguloidea</taxon>
        <taxon>Bugulidae</taxon>
        <taxon>Bugula</taxon>
    </lineage>
</organism>
<evidence type="ECO:0000256" key="7">
    <source>
        <dbReference type="ARBA" id="ARBA00022833"/>
    </source>
</evidence>
<evidence type="ECO:0000256" key="9">
    <source>
        <dbReference type="ARBA" id="ARBA00023159"/>
    </source>
</evidence>
<keyword evidence="11 12" id="KW-0539">Nucleus</keyword>
<dbReference type="Gene3D" id="3.30.40.210">
    <property type="match status" value="1"/>
</dbReference>
<keyword evidence="8" id="KW-0805">Transcription regulation</keyword>
<dbReference type="Proteomes" id="UP000593567">
    <property type="component" value="Unassembled WGS sequence"/>
</dbReference>
<dbReference type="PANTHER" id="PTHR12882:SF1">
    <property type="entry name" value="TRANSCRIPTION ELONGATION FACTOR SPT4"/>
    <property type="match status" value="1"/>
</dbReference>
<evidence type="ECO:0000256" key="2">
    <source>
        <dbReference type="ARBA" id="ARBA00010464"/>
    </source>
</evidence>
<dbReference type="AlphaFoldDB" id="A0A7J7JA31"/>
<dbReference type="GO" id="GO:0140673">
    <property type="term" value="P:transcription elongation-coupled chromatin remodeling"/>
    <property type="evidence" value="ECO:0007669"/>
    <property type="project" value="InterPro"/>
</dbReference>
<dbReference type="InterPro" id="IPR009287">
    <property type="entry name" value="Spt4"/>
</dbReference>
<comment type="similarity">
    <text evidence="2 12">Belongs to the SPT4 family.</text>
</comment>
<evidence type="ECO:0000313" key="14">
    <source>
        <dbReference type="EMBL" id="KAF6023092.1"/>
    </source>
</evidence>
<evidence type="ECO:0000259" key="13">
    <source>
        <dbReference type="SMART" id="SM01389"/>
    </source>
</evidence>
<dbReference type="SUPFAM" id="SSF63393">
    <property type="entry name" value="RNA polymerase subunits"/>
    <property type="match status" value="1"/>
</dbReference>
<evidence type="ECO:0000256" key="6">
    <source>
        <dbReference type="ARBA" id="ARBA00022771"/>
    </source>
</evidence>
<evidence type="ECO:0000256" key="11">
    <source>
        <dbReference type="ARBA" id="ARBA00023242"/>
    </source>
</evidence>
<dbReference type="InterPro" id="IPR038510">
    <property type="entry name" value="Spt4_sf"/>
</dbReference>
<evidence type="ECO:0000256" key="10">
    <source>
        <dbReference type="ARBA" id="ARBA00023163"/>
    </source>
</evidence>
<evidence type="ECO:0000256" key="8">
    <source>
        <dbReference type="ARBA" id="ARBA00023015"/>
    </source>
</evidence>
<dbReference type="PIRSF" id="PIRSF025023">
    <property type="entry name" value="Spt4"/>
    <property type="match status" value="1"/>
</dbReference>
<evidence type="ECO:0000256" key="12">
    <source>
        <dbReference type="PIRNR" id="PIRNR025023"/>
    </source>
</evidence>
<dbReference type="PANTHER" id="PTHR12882">
    <property type="entry name" value="SUPPRESSOR OF TY 4"/>
    <property type="match status" value="1"/>
</dbReference>
<sequence>MSLSTIPKDLRRLRACLLCSLVKTVDQFEMDGCDNCEKYLNMKNRIDSVDEYTSQNFDGMTALMSPDDSWVAKWQRINRCVPGVYALSVSGKLSTSMVRELRSKGVTYRSRDTSQKS</sequence>
<evidence type="ECO:0000256" key="1">
    <source>
        <dbReference type="ARBA" id="ARBA00004123"/>
    </source>
</evidence>
<accession>A0A7J7JA31</accession>
<keyword evidence="4" id="KW-0678">Repressor</keyword>
<keyword evidence="7" id="KW-0862">Zinc</keyword>
<comment type="caution">
    <text evidence="14">The sequence shown here is derived from an EMBL/GenBank/DDBJ whole genome shotgun (WGS) entry which is preliminary data.</text>
</comment>
<protein>
    <recommendedName>
        <fullName evidence="3 12">Transcription elongation factor SPT4</fullName>
    </recommendedName>
</protein>
<evidence type="ECO:0000313" key="15">
    <source>
        <dbReference type="Proteomes" id="UP000593567"/>
    </source>
</evidence>
<gene>
    <name evidence="14" type="ORF">EB796_018600</name>
</gene>
<dbReference type="SMART" id="SM01389">
    <property type="entry name" value="Spt4"/>
    <property type="match status" value="1"/>
</dbReference>
<dbReference type="GO" id="GO:0008270">
    <property type="term" value="F:zinc ion binding"/>
    <property type="evidence" value="ECO:0007669"/>
    <property type="project" value="UniProtKB-KW"/>
</dbReference>
<comment type="subcellular location">
    <subcellularLocation>
        <location evidence="1 12">Nucleus</location>
    </subcellularLocation>
</comment>
<dbReference type="Pfam" id="PF06093">
    <property type="entry name" value="Spt4"/>
    <property type="match status" value="1"/>
</dbReference>
<reference evidence="14" key="1">
    <citation type="submission" date="2020-06" db="EMBL/GenBank/DDBJ databases">
        <title>Draft genome of Bugula neritina, a colonial animal packing powerful symbionts and potential medicines.</title>
        <authorList>
            <person name="Rayko M."/>
        </authorList>
    </citation>
    <scope>NUCLEOTIDE SEQUENCE [LARGE SCALE GENOMIC DNA]</scope>
    <source>
        <strain evidence="14">Kwan_BN1</strain>
    </source>
</reference>
<evidence type="ECO:0000256" key="3">
    <source>
        <dbReference type="ARBA" id="ARBA00020182"/>
    </source>
</evidence>